<dbReference type="OrthoDB" id="10258297at2759"/>
<dbReference type="EMBL" id="JWZT01005443">
    <property type="protein sequence ID" value="KII60774.1"/>
    <property type="molecule type" value="Genomic_DNA"/>
</dbReference>
<evidence type="ECO:0000259" key="1">
    <source>
        <dbReference type="Pfam" id="PF09743"/>
    </source>
</evidence>
<evidence type="ECO:0000313" key="3">
    <source>
        <dbReference type="Proteomes" id="UP000031668"/>
    </source>
</evidence>
<keyword evidence="3" id="KW-1185">Reference proteome</keyword>
<comment type="caution">
    <text evidence="2">The sequence shown here is derived from an EMBL/GenBank/DDBJ whole genome shotgun (WGS) entry which is preliminary data.</text>
</comment>
<evidence type="ECO:0000313" key="2">
    <source>
        <dbReference type="EMBL" id="KII60774.1"/>
    </source>
</evidence>
<dbReference type="GO" id="GO:0034976">
    <property type="term" value="P:response to endoplasmic reticulum stress"/>
    <property type="evidence" value="ECO:0007669"/>
    <property type="project" value="TreeGrafter"/>
</dbReference>
<proteinExistence type="predicted"/>
<dbReference type="InterPro" id="IPR018611">
    <property type="entry name" value="Ufl1"/>
</dbReference>
<name>A0A0C2M8Y0_THEKT</name>
<dbReference type="GO" id="GO:0032434">
    <property type="term" value="P:regulation of proteasomal ubiquitin-dependent protein catabolic process"/>
    <property type="evidence" value="ECO:0007669"/>
    <property type="project" value="TreeGrafter"/>
</dbReference>
<dbReference type="AlphaFoldDB" id="A0A0C2M8Y0"/>
<dbReference type="PANTHER" id="PTHR31057:SF0">
    <property type="entry name" value="E3 UFM1-PROTEIN LIGASE 1"/>
    <property type="match status" value="1"/>
</dbReference>
<dbReference type="PANTHER" id="PTHR31057">
    <property type="entry name" value="E3 UFM1-PROTEIN LIGASE 1"/>
    <property type="match status" value="1"/>
</dbReference>
<accession>A0A0C2M8Y0</accession>
<dbReference type="GO" id="GO:0005789">
    <property type="term" value="C:endoplasmic reticulum membrane"/>
    <property type="evidence" value="ECO:0007669"/>
    <property type="project" value="TreeGrafter"/>
</dbReference>
<protein>
    <submittedName>
        <fullName evidence="2">E3 UFM1-protein ligase 1</fullName>
    </submittedName>
</protein>
<dbReference type="InterPro" id="IPR056579">
    <property type="entry name" value="Ufl1_N"/>
</dbReference>
<dbReference type="GO" id="GO:0061666">
    <property type="term" value="F:UFM1 ligase activity"/>
    <property type="evidence" value="ECO:0007669"/>
    <property type="project" value="InterPro"/>
</dbReference>
<feature type="domain" description="E3 UFM1-protein ligase 1-like N-terminal" evidence="1">
    <location>
        <begin position="4"/>
        <end position="155"/>
    </location>
</feature>
<keyword evidence="2" id="KW-0436">Ligase</keyword>
<dbReference type="GO" id="GO:0016874">
    <property type="term" value="F:ligase activity"/>
    <property type="evidence" value="ECO:0007669"/>
    <property type="project" value="UniProtKB-KW"/>
</dbReference>
<dbReference type="Pfam" id="PF09743">
    <property type="entry name" value="E3_UFM1_ligase"/>
    <property type="match status" value="1"/>
</dbReference>
<sequence>MNRIKRLTRLRRNCQVEHIPYSIQKFNDLDLVNLSTQSHSIELYDPTYRKENMEAKKLKQNINDIINVNGGRISILSLSKWLCTDRSHVLEYTEEICAESEGKIHLLNDQEVVNNIYLNRIVREAQGMLQTKELARYKELLTRIDIPLEFILEVMLS</sequence>
<dbReference type="GO" id="GO:1990592">
    <property type="term" value="P:protein K69-linked ufmylation"/>
    <property type="evidence" value="ECO:0007669"/>
    <property type="project" value="TreeGrafter"/>
</dbReference>
<organism evidence="2 3">
    <name type="scientific">Thelohanellus kitauei</name>
    <name type="common">Myxosporean</name>
    <dbReference type="NCBI Taxonomy" id="669202"/>
    <lineage>
        <taxon>Eukaryota</taxon>
        <taxon>Metazoa</taxon>
        <taxon>Cnidaria</taxon>
        <taxon>Myxozoa</taxon>
        <taxon>Myxosporea</taxon>
        <taxon>Bivalvulida</taxon>
        <taxon>Platysporina</taxon>
        <taxon>Myxobolidae</taxon>
        <taxon>Thelohanellus</taxon>
    </lineage>
</organism>
<dbReference type="Proteomes" id="UP000031668">
    <property type="component" value="Unassembled WGS sequence"/>
</dbReference>
<gene>
    <name evidence="2" type="ORF">RF11_15560</name>
</gene>
<reference evidence="2 3" key="1">
    <citation type="journal article" date="2014" name="Genome Biol. Evol.">
        <title>The genome of the myxosporean Thelohanellus kitauei shows adaptations to nutrient acquisition within its fish host.</title>
        <authorList>
            <person name="Yang Y."/>
            <person name="Xiong J."/>
            <person name="Zhou Z."/>
            <person name="Huo F."/>
            <person name="Miao W."/>
            <person name="Ran C."/>
            <person name="Liu Y."/>
            <person name="Zhang J."/>
            <person name="Feng J."/>
            <person name="Wang M."/>
            <person name="Wang M."/>
            <person name="Wang L."/>
            <person name="Yao B."/>
        </authorList>
    </citation>
    <scope>NUCLEOTIDE SEQUENCE [LARGE SCALE GENOMIC DNA]</scope>
    <source>
        <strain evidence="2">Wuqing</strain>
    </source>
</reference>